<evidence type="ECO:0000256" key="1">
    <source>
        <dbReference type="SAM" id="MobiDB-lite"/>
    </source>
</evidence>
<name>R9NXV0_PSEHS</name>
<keyword evidence="2" id="KW-0067">ATP-binding</keyword>
<evidence type="ECO:0000313" key="3">
    <source>
        <dbReference type="Proteomes" id="UP000014071"/>
    </source>
</evidence>
<dbReference type="HOGENOM" id="CLU_1548302_0_0_1"/>
<protein>
    <submittedName>
        <fullName evidence="2">Chromodomain helicase</fullName>
    </submittedName>
</protein>
<proteinExistence type="predicted"/>
<dbReference type="AlphaFoldDB" id="R9NXV0"/>
<sequence length="173" mass="20456">MKSGNAHSAWPVEERKQIGSTVRDCVMQFYTTIDHFHHQRDSRPAARDIDRSVSKNDQHVAHRKGRDDQEYQRDCQHRLPRTASVLRHEDVSLKRHGRYEFPLQQSYDARCYARDCSSLQFKPFGSHPKERSNYHHTRSSSDHFRSHRLILGPKLSFFFRVGHNVRSTVAFLR</sequence>
<dbReference type="GO" id="GO:0004386">
    <property type="term" value="F:helicase activity"/>
    <property type="evidence" value="ECO:0007669"/>
    <property type="project" value="UniProtKB-KW"/>
</dbReference>
<organism evidence="2 3">
    <name type="scientific">Pseudozyma hubeiensis (strain SY62)</name>
    <name type="common">Yeast</name>
    <dbReference type="NCBI Taxonomy" id="1305764"/>
    <lineage>
        <taxon>Eukaryota</taxon>
        <taxon>Fungi</taxon>
        <taxon>Dikarya</taxon>
        <taxon>Basidiomycota</taxon>
        <taxon>Ustilaginomycotina</taxon>
        <taxon>Ustilaginomycetes</taxon>
        <taxon>Ustilaginales</taxon>
        <taxon>Ustilaginaceae</taxon>
        <taxon>Pseudozyma</taxon>
    </lineage>
</organism>
<dbReference type="GeneID" id="24106302"/>
<keyword evidence="2" id="KW-0347">Helicase</keyword>
<keyword evidence="2" id="KW-0378">Hydrolase</keyword>
<dbReference type="Proteomes" id="UP000014071">
    <property type="component" value="Unassembled WGS sequence"/>
</dbReference>
<evidence type="ECO:0000313" key="2">
    <source>
        <dbReference type="EMBL" id="GAC93436.1"/>
    </source>
</evidence>
<keyword evidence="2" id="KW-0547">Nucleotide-binding</keyword>
<keyword evidence="3" id="KW-1185">Reference proteome</keyword>
<gene>
    <name evidence="2" type="ORF">PHSY_001001</name>
</gene>
<dbReference type="EMBL" id="DF238776">
    <property type="protein sequence ID" value="GAC93436.1"/>
    <property type="molecule type" value="Genomic_DNA"/>
</dbReference>
<accession>R9NXV0</accession>
<dbReference type="RefSeq" id="XP_012187023.1">
    <property type="nucleotide sequence ID" value="XM_012331633.1"/>
</dbReference>
<reference evidence="3" key="1">
    <citation type="journal article" date="2013" name="Genome Announc.">
        <title>Draft genome sequence of the basidiomycetous yeast-like fungus Pseudozyma hubeiensis SY62, which produces an abundant amount of the biosurfactant mannosylerythritol lipids.</title>
        <authorList>
            <person name="Konishi M."/>
            <person name="Hatada Y."/>
            <person name="Horiuchi J."/>
        </authorList>
    </citation>
    <scope>NUCLEOTIDE SEQUENCE [LARGE SCALE GENOMIC DNA]</scope>
    <source>
        <strain evidence="3">SY62</strain>
    </source>
</reference>
<feature type="region of interest" description="Disordered" evidence="1">
    <location>
        <begin position="38"/>
        <end position="72"/>
    </location>
</feature>